<evidence type="ECO:0000256" key="2">
    <source>
        <dbReference type="SAM" id="MobiDB-lite"/>
    </source>
</evidence>
<evidence type="ECO:0000313" key="6">
    <source>
        <dbReference type="Proteomes" id="UP000249526"/>
    </source>
</evidence>
<dbReference type="RefSeq" id="XP_025514677.1">
    <property type="nucleotide sequence ID" value="XM_025665172.1"/>
</dbReference>
<evidence type="ECO:0000259" key="3">
    <source>
        <dbReference type="Pfam" id="PF24809"/>
    </source>
</evidence>
<dbReference type="GeneID" id="37168574"/>
<proteinExistence type="predicted"/>
<dbReference type="Pfam" id="PF24883">
    <property type="entry name" value="NPHP3_N"/>
    <property type="match status" value="1"/>
</dbReference>
<dbReference type="InterPro" id="IPR056884">
    <property type="entry name" value="NPHP3-like_N"/>
</dbReference>
<evidence type="ECO:0000256" key="1">
    <source>
        <dbReference type="ARBA" id="ARBA00022737"/>
    </source>
</evidence>
<keyword evidence="6" id="KW-1185">Reference proteome</keyword>
<feature type="domain" description="DUF7708" evidence="3">
    <location>
        <begin position="131"/>
        <end position="263"/>
    </location>
</feature>
<feature type="compositionally biased region" description="Basic and acidic residues" evidence="2">
    <location>
        <begin position="1"/>
        <end position="20"/>
    </location>
</feature>
<protein>
    <submittedName>
        <fullName evidence="5">Uncharacterized protein</fullName>
    </submittedName>
</protein>
<evidence type="ECO:0000313" key="5">
    <source>
        <dbReference type="EMBL" id="RAH56755.1"/>
    </source>
</evidence>
<dbReference type="AlphaFoldDB" id="A0A8G1R4N4"/>
<dbReference type="Pfam" id="PF24809">
    <property type="entry name" value="DUF7708"/>
    <property type="match status" value="1"/>
</dbReference>
<accession>A0A8G1R4N4</accession>
<feature type="region of interest" description="Disordered" evidence="2">
    <location>
        <begin position="1"/>
        <end position="23"/>
    </location>
</feature>
<feature type="compositionally biased region" description="Pro residues" evidence="2">
    <location>
        <begin position="525"/>
        <end position="534"/>
    </location>
</feature>
<feature type="region of interest" description="Disordered" evidence="2">
    <location>
        <begin position="517"/>
        <end position="547"/>
    </location>
</feature>
<dbReference type="InterPro" id="IPR056125">
    <property type="entry name" value="DUF7708"/>
</dbReference>
<name>A0A8G1R4N4_9EURO</name>
<organism evidence="5 6">
    <name type="scientific">Aspergillus piperis CBS 112811</name>
    <dbReference type="NCBI Taxonomy" id="1448313"/>
    <lineage>
        <taxon>Eukaryota</taxon>
        <taxon>Fungi</taxon>
        <taxon>Dikarya</taxon>
        <taxon>Ascomycota</taxon>
        <taxon>Pezizomycotina</taxon>
        <taxon>Eurotiomycetes</taxon>
        <taxon>Eurotiomycetidae</taxon>
        <taxon>Eurotiales</taxon>
        <taxon>Aspergillaceae</taxon>
        <taxon>Aspergillus</taxon>
        <taxon>Aspergillus subgen. Circumdati</taxon>
    </lineage>
</organism>
<sequence>MDWKYKPPTEGQTHNRDPSSGERLQWSHWYQPGSSNDDQIYDNALQRCKEVNEQLSSQPWWNDQCDLVASSKTVESMPVRLKPPGRYDASWVQDLIAKERFRINKKNTSESAWRHKVSGFADDVIRVATLIKPIVDIFVPQSPECSVPYACLWMVFKGVSSRKEKKESVFGLITSLSDEIPTLQAYGDMFPTDEMKETLSQFYIHTVDLLWRLAKYYAIGFFKQLTDAILPRTKYDFPTYLDNIKKSTTRLKALCELGHMAEQKDIKGNLDVLHSEIRHLRLQIEMSRGIQGRRYASDLIDIWHDDVGDIEHEHQLWQSLRFSTDMRDHWSQNGILPCLAEWREHCDTSENSILWVSSQSNGRQSWLTEFTLDVVSVCRSQGQDIMIAMCDRPNGVKWTPAQLLRQLIAQLLIDHPELTVFRPGIFNARTFRRATKFDALYRLLNSVVAVLKSVLIIIDRLDLCVADPNEKDDDITRALSILARAYPNLRIIVTTGEIVSPSMLPGLPVSFAMVNTRRHPRRRPSPSPEPPPTRRPAGRRQYERVAA</sequence>
<dbReference type="Proteomes" id="UP000249526">
    <property type="component" value="Unassembled WGS sequence"/>
</dbReference>
<evidence type="ECO:0000259" key="4">
    <source>
        <dbReference type="Pfam" id="PF24883"/>
    </source>
</evidence>
<feature type="domain" description="Nephrocystin 3-like N-terminal" evidence="4">
    <location>
        <begin position="341"/>
        <end position="494"/>
    </location>
</feature>
<dbReference type="EMBL" id="KZ825064">
    <property type="protein sequence ID" value="RAH56755.1"/>
    <property type="molecule type" value="Genomic_DNA"/>
</dbReference>
<reference evidence="5 6" key="1">
    <citation type="submission" date="2018-02" db="EMBL/GenBank/DDBJ databases">
        <title>The genomes of Aspergillus section Nigri reveals drivers in fungal speciation.</title>
        <authorList>
            <consortium name="DOE Joint Genome Institute"/>
            <person name="Vesth T.C."/>
            <person name="Nybo J."/>
            <person name="Theobald S."/>
            <person name="Brandl J."/>
            <person name="Frisvad J.C."/>
            <person name="Nielsen K.F."/>
            <person name="Lyhne E.K."/>
            <person name="Kogle M.E."/>
            <person name="Kuo A."/>
            <person name="Riley R."/>
            <person name="Clum A."/>
            <person name="Nolan M."/>
            <person name="Lipzen A."/>
            <person name="Salamov A."/>
            <person name="Henrissat B."/>
            <person name="Wiebenga A."/>
            <person name="De vries R.P."/>
            <person name="Grigoriev I.V."/>
            <person name="Mortensen U.H."/>
            <person name="Andersen M.R."/>
            <person name="Baker S.E."/>
        </authorList>
    </citation>
    <scope>NUCLEOTIDE SEQUENCE [LARGE SCALE GENOMIC DNA]</scope>
    <source>
        <strain evidence="5 6">CBS 112811</strain>
    </source>
</reference>
<keyword evidence="1" id="KW-0677">Repeat</keyword>
<gene>
    <name evidence="5" type="ORF">BO85DRAFT_520862</name>
</gene>